<evidence type="ECO:0000256" key="1">
    <source>
        <dbReference type="ARBA" id="ARBA00007734"/>
    </source>
</evidence>
<evidence type="ECO:0000259" key="2">
    <source>
        <dbReference type="Pfam" id="PF01464"/>
    </source>
</evidence>
<name>A0A1T4L9L7_9FIRM</name>
<sequence length="192" mass="22338">MKKYGKGRKRALYWTGVAVLFLLILIIGQSRALWKWLYPFPYQEVIYREAERYHLDPLLVAAVIHTESKFNPRARSEKGAIGLMQLMPETARWAASQLQLGSVKEEDLLRPELNIKLGCWYINQLAREFNGDMIIVLAAYNGGSGNVRKWLEKEKWSGQHSTIDDIPFPETRAYVKKTLRAYEIYQILYAQK</sequence>
<dbReference type="PANTHER" id="PTHR37423:SF2">
    <property type="entry name" value="MEMBRANE-BOUND LYTIC MUREIN TRANSGLYCOSYLASE C"/>
    <property type="match status" value="1"/>
</dbReference>
<dbReference type="PROSITE" id="PS00922">
    <property type="entry name" value="TRANSGLYCOSYLASE"/>
    <property type="match status" value="1"/>
</dbReference>
<dbReference type="Gene3D" id="1.10.530.10">
    <property type="match status" value="1"/>
</dbReference>
<dbReference type="CDD" id="cd16896">
    <property type="entry name" value="LT_Slt70-like"/>
    <property type="match status" value="1"/>
</dbReference>
<dbReference type="PANTHER" id="PTHR37423">
    <property type="entry name" value="SOLUBLE LYTIC MUREIN TRANSGLYCOSYLASE-RELATED"/>
    <property type="match status" value="1"/>
</dbReference>
<dbReference type="AlphaFoldDB" id="A0A1T4L9L7"/>
<accession>A0A1T4L9L7</accession>
<dbReference type="InterPro" id="IPR008258">
    <property type="entry name" value="Transglycosylase_SLT_dom_1"/>
</dbReference>
<organism evidence="3 4">
    <name type="scientific">Carboxydocella sporoproducens DSM 16521</name>
    <dbReference type="NCBI Taxonomy" id="1121270"/>
    <lineage>
        <taxon>Bacteria</taxon>
        <taxon>Bacillati</taxon>
        <taxon>Bacillota</taxon>
        <taxon>Clostridia</taxon>
        <taxon>Eubacteriales</taxon>
        <taxon>Clostridiales Family XVI. Incertae Sedis</taxon>
        <taxon>Carboxydocella</taxon>
    </lineage>
</organism>
<protein>
    <submittedName>
        <fullName evidence="3">Soluble lytic murein transglycosylase</fullName>
    </submittedName>
</protein>
<comment type="similarity">
    <text evidence="1">Belongs to the transglycosylase Slt family.</text>
</comment>
<dbReference type="EMBL" id="FUXM01000001">
    <property type="protein sequence ID" value="SJZ51445.1"/>
    <property type="molecule type" value="Genomic_DNA"/>
</dbReference>
<reference evidence="4" key="1">
    <citation type="submission" date="2017-02" db="EMBL/GenBank/DDBJ databases">
        <authorList>
            <person name="Varghese N."/>
            <person name="Submissions S."/>
        </authorList>
    </citation>
    <scope>NUCLEOTIDE SEQUENCE [LARGE SCALE GENOMIC DNA]</scope>
    <source>
        <strain evidence="4">DSM 16521</strain>
    </source>
</reference>
<dbReference type="Pfam" id="PF01464">
    <property type="entry name" value="SLT"/>
    <property type="match status" value="1"/>
</dbReference>
<dbReference type="Proteomes" id="UP000189933">
    <property type="component" value="Unassembled WGS sequence"/>
</dbReference>
<keyword evidence="4" id="KW-1185">Reference proteome</keyword>
<evidence type="ECO:0000313" key="4">
    <source>
        <dbReference type="Proteomes" id="UP000189933"/>
    </source>
</evidence>
<proteinExistence type="inferred from homology"/>
<dbReference type="GO" id="GO:0000270">
    <property type="term" value="P:peptidoglycan metabolic process"/>
    <property type="evidence" value="ECO:0007669"/>
    <property type="project" value="InterPro"/>
</dbReference>
<feature type="domain" description="Transglycosylase SLT" evidence="2">
    <location>
        <begin position="46"/>
        <end position="159"/>
    </location>
</feature>
<dbReference type="GO" id="GO:0016020">
    <property type="term" value="C:membrane"/>
    <property type="evidence" value="ECO:0007669"/>
    <property type="project" value="InterPro"/>
</dbReference>
<evidence type="ECO:0000313" key="3">
    <source>
        <dbReference type="EMBL" id="SJZ51445.1"/>
    </source>
</evidence>
<dbReference type="SUPFAM" id="SSF53955">
    <property type="entry name" value="Lysozyme-like"/>
    <property type="match status" value="1"/>
</dbReference>
<dbReference type="InterPro" id="IPR000189">
    <property type="entry name" value="Transglyc_AS"/>
</dbReference>
<dbReference type="GO" id="GO:0008933">
    <property type="term" value="F:peptidoglycan lytic transglycosylase activity"/>
    <property type="evidence" value="ECO:0007669"/>
    <property type="project" value="InterPro"/>
</dbReference>
<dbReference type="InterPro" id="IPR023346">
    <property type="entry name" value="Lysozyme-like_dom_sf"/>
</dbReference>
<gene>
    <name evidence="3" type="ORF">SAMN02745885_00103</name>
</gene>